<dbReference type="RefSeq" id="WP_214296630.1">
    <property type="nucleotide sequence ID" value="NZ_JAHDYS010000003.1"/>
</dbReference>
<organism evidence="1 2">
    <name type="scientific">Pelotalea chapellei</name>
    <dbReference type="NCBI Taxonomy" id="44671"/>
    <lineage>
        <taxon>Bacteria</taxon>
        <taxon>Pseudomonadati</taxon>
        <taxon>Thermodesulfobacteriota</taxon>
        <taxon>Desulfuromonadia</taxon>
        <taxon>Geobacterales</taxon>
        <taxon>Geobacteraceae</taxon>
        <taxon>Pelotalea</taxon>
    </lineage>
</organism>
<comment type="caution">
    <text evidence="1">The sequence shown here is derived from an EMBL/GenBank/DDBJ whole genome shotgun (WGS) entry which is preliminary data.</text>
</comment>
<name>A0ABS5U5I4_9BACT</name>
<dbReference type="InterPro" id="IPR016181">
    <property type="entry name" value="Acyl_CoA_acyltransferase"/>
</dbReference>
<keyword evidence="1" id="KW-0808">Transferase</keyword>
<evidence type="ECO:0000313" key="2">
    <source>
        <dbReference type="Proteomes" id="UP000784128"/>
    </source>
</evidence>
<gene>
    <name evidence="1" type="ORF">KJB30_03885</name>
</gene>
<dbReference type="Proteomes" id="UP000784128">
    <property type="component" value="Unassembled WGS sequence"/>
</dbReference>
<evidence type="ECO:0000313" key="1">
    <source>
        <dbReference type="EMBL" id="MBT1070914.1"/>
    </source>
</evidence>
<sequence>MQTFTTIFHPTDNRMRDIYGLRYKVYCEERRFENPSDFPDGIETDGYDENAVHFATFRNNKIIGTARIILNTGGGFPLEKHAWIDADIFNQINRDNIGEISRLAFSKDYRKHLPHRLTPDYHNLSAPLEKMHSAETRYFESMTMIRLYRSIFIECRRKNLTHLIAIMADGLCRLLNKNGIIFTPIGPPVHYHGVRKPCICNIERTMHLLKKNHPAIYSQIVS</sequence>
<dbReference type="Pfam" id="PF13444">
    <property type="entry name" value="Acetyltransf_5"/>
    <property type="match status" value="1"/>
</dbReference>
<keyword evidence="1" id="KW-0012">Acyltransferase</keyword>
<protein>
    <submittedName>
        <fullName evidence="1">PEP-CTERM/exosortase system-associated acyltransferase</fullName>
    </submittedName>
</protein>
<dbReference type="NCBIfam" id="TIGR03694">
    <property type="entry name" value="exosort_acyl"/>
    <property type="match status" value="1"/>
</dbReference>
<accession>A0ABS5U5I4</accession>
<dbReference type="SUPFAM" id="SSF55729">
    <property type="entry name" value="Acyl-CoA N-acyltransferases (Nat)"/>
    <property type="match status" value="1"/>
</dbReference>
<dbReference type="GO" id="GO:0016746">
    <property type="term" value="F:acyltransferase activity"/>
    <property type="evidence" value="ECO:0007669"/>
    <property type="project" value="UniProtKB-KW"/>
</dbReference>
<keyword evidence="2" id="KW-1185">Reference proteome</keyword>
<dbReference type="EMBL" id="JAHDYS010000003">
    <property type="protein sequence ID" value="MBT1070914.1"/>
    <property type="molecule type" value="Genomic_DNA"/>
</dbReference>
<dbReference type="Gene3D" id="3.40.630.30">
    <property type="match status" value="1"/>
</dbReference>
<reference evidence="1 2" key="1">
    <citation type="submission" date="2021-05" db="EMBL/GenBank/DDBJ databases">
        <title>The draft genome of Geobacter chapellei DSM 13688.</title>
        <authorList>
            <person name="Xu Z."/>
            <person name="Masuda Y."/>
            <person name="Itoh H."/>
            <person name="Senoo K."/>
        </authorList>
    </citation>
    <scope>NUCLEOTIDE SEQUENCE [LARGE SCALE GENOMIC DNA]</scope>
    <source>
        <strain evidence="1 2">DSM 13688</strain>
    </source>
</reference>
<dbReference type="InterPro" id="IPR022484">
    <property type="entry name" value="PEP-CTERM/exosrtase_acylTfrase"/>
</dbReference>
<proteinExistence type="predicted"/>